<dbReference type="AlphaFoldDB" id="S8EB47"/>
<dbReference type="EMBL" id="KE504148">
    <property type="protein sequence ID" value="EPT00499.1"/>
    <property type="molecule type" value="Genomic_DNA"/>
</dbReference>
<name>S8EB47_FOMSC</name>
<accession>S8EB47</accession>
<protein>
    <submittedName>
        <fullName evidence="1">Uncharacterized protein</fullName>
    </submittedName>
</protein>
<reference evidence="1 2" key="1">
    <citation type="journal article" date="2012" name="Science">
        <title>The Paleozoic origin of enzymatic lignin decomposition reconstructed from 31 fungal genomes.</title>
        <authorList>
            <person name="Floudas D."/>
            <person name="Binder M."/>
            <person name="Riley R."/>
            <person name="Barry K."/>
            <person name="Blanchette R.A."/>
            <person name="Henrissat B."/>
            <person name="Martinez A.T."/>
            <person name="Otillar R."/>
            <person name="Spatafora J.W."/>
            <person name="Yadav J.S."/>
            <person name="Aerts A."/>
            <person name="Benoit I."/>
            <person name="Boyd A."/>
            <person name="Carlson A."/>
            <person name="Copeland A."/>
            <person name="Coutinho P.M."/>
            <person name="de Vries R.P."/>
            <person name="Ferreira P."/>
            <person name="Findley K."/>
            <person name="Foster B."/>
            <person name="Gaskell J."/>
            <person name="Glotzer D."/>
            <person name="Gorecki P."/>
            <person name="Heitman J."/>
            <person name="Hesse C."/>
            <person name="Hori C."/>
            <person name="Igarashi K."/>
            <person name="Jurgens J.A."/>
            <person name="Kallen N."/>
            <person name="Kersten P."/>
            <person name="Kohler A."/>
            <person name="Kuees U."/>
            <person name="Kumar T.K.A."/>
            <person name="Kuo A."/>
            <person name="LaButti K."/>
            <person name="Larrondo L.F."/>
            <person name="Lindquist E."/>
            <person name="Ling A."/>
            <person name="Lombard V."/>
            <person name="Lucas S."/>
            <person name="Lundell T."/>
            <person name="Martin R."/>
            <person name="McLaughlin D.J."/>
            <person name="Morgenstern I."/>
            <person name="Morin E."/>
            <person name="Murat C."/>
            <person name="Nagy L.G."/>
            <person name="Nolan M."/>
            <person name="Ohm R.A."/>
            <person name="Patyshakuliyeva A."/>
            <person name="Rokas A."/>
            <person name="Ruiz-Duenas F.J."/>
            <person name="Sabat G."/>
            <person name="Salamov A."/>
            <person name="Samejima M."/>
            <person name="Schmutz J."/>
            <person name="Slot J.C."/>
            <person name="St John F."/>
            <person name="Stenlid J."/>
            <person name="Sun H."/>
            <person name="Sun S."/>
            <person name="Syed K."/>
            <person name="Tsang A."/>
            <person name="Wiebenga A."/>
            <person name="Young D."/>
            <person name="Pisabarro A."/>
            <person name="Eastwood D.C."/>
            <person name="Martin F."/>
            <person name="Cullen D."/>
            <person name="Grigoriev I.V."/>
            <person name="Hibbett D.S."/>
        </authorList>
    </citation>
    <scope>NUCLEOTIDE SEQUENCE</scope>
    <source>
        <strain evidence="2">FP-58527</strain>
    </source>
</reference>
<sequence length="190" mass="20322">MTYLGAISPPRRPLPLCCSPALPGAVNPHAACMAACVLPEAVAGFSAVDRAMVVERCLAQMSSPSLVTLRAEWACGSVGCVPESTREVLKAISVGIHKHLTKVSGVNACSTYLPLTIVLTIYYTVSIICNLTNPLQDRSIQVLQVLIAVIPQVIRIDILHTDCCILKSVPIVSSSTFQVFLVICSRYIVS</sequence>
<dbReference type="InParanoid" id="S8EB47"/>
<gene>
    <name evidence="1" type="ORF">FOMPIDRAFT_115980</name>
</gene>
<evidence type="ECO:0000313" key="1">
    <source>
        <dbReference type="EMBL" id="EPT00499.1"/>
    </source>
</evidence>
<keyword evidence="2" id="KW-1185">Reference proteome</keyword>
<evidence type="ECO:0000313" key="2">
    <source>
        <dbReference type="Proteomes" id="UP000015241"/>
    </source>
</evidence>
<proteinExistence type="predicted"/>
<dbReference type="HOGENOM" id="CLU_1428008_0_0_1"/>
<organism evidence="1 2">
    <name type="scientific">Fomitopsis schrenkii</name>
    <name type="common">Brown rot fungus</name>
    <dbReference type="NCBI Taxonomy" id="2126942"/>
    <lineage>
        <taxon>Eukaryota</taxon>
        <taxon>Fungi</taxon>
        <taxon>Dikarya</taxon>
        <taxon>Basidiomycota</taxon>
        <taxon>Agaricomycotina</taxon>
        <taxon>Agaricomycetes</taxon>
        <taxon>Polyporales</taxon>
        <taxon>Fomitopsis</taxon>
    </lineage>
</organism>
<dbReference type="Proteomes" id="UP000015241">
    <property type="component" value="Unassembled WGS sequence"/>
</dbReference>